<dbReference type="Pfam" id="PF00083">
    <property type="entry name" value="Sugar_tr"/>
    <property type="match status" value="1"/>
</dbReference>
<keyword evidence="4 6" id="KW-0472">Membrane</keyword>
<evidence type="ECO:0000259" key="7">
    <source>
        <dbReference type="PROSITE" id="PS50850"/>
    </source>
</evidence>
<feature type="transmembrane region" description="Helical" evidence="6">
    <location>
        <begin position="166"/>
        <end position="187"/>
    </location>
</feature>
<keyword evidence="5" id="KW-0325">Glycoprotein</keyword>
<dbReference type="PROSITE" id="PS00217">
    <property type="entry name" value="SUGAR_TRANSPORT_2"/>
    <property type="match status" value="1"/>
</dbReference>
<feature type="transmembrane region" description="Helical" evidence="6">
    <location>
        <begin position="382"/>
        <end position="406"/>
    </location>
</feature>
<proteinExistence type="predicted"/>
<feature type="transmembrane region" description="Helical" evidence="6">
    <location>
        <begin position="282"/>
        <end position="305"/>
    </location>
</feature>
<dbReference type="PANTHER" id="PTHR48021">
    <property type="match status" value="1"/>
</dbReference>
<feature type="transmembrane region" description="Helical" evidence="6">
    <location>
        <begin position="33"/>
        <end position="60"/>
    </location>
</feature>
<keyword evidence="2 6" id="KW-0812">Transmembrane</keyword>
<dbReference type="AlphaFoldDB" id="A0AAW1UVY0"/>
<protein>
    <recommendedName>
        <fullName evidence="7">Major facilitator superfamily (MFS) profile domain-containing protein</fullName>
    </recommendedName>
</protein>
<dbReference type="PRINTS" id="PR00171">
    <property type="entry name" value="SUGRTRNSPORT"/>
</dbReference>
<dbReference type="GO" id="GO:0022857">
    <property type="term" value="F:transmembrane transporter activity"/>
    <property type="evidence" value="ECO:0007669"/>
    <property type="project" value="InterPro"/>
</dbReference>
<comment type="caution">
    <text evidence="8">The sequence shown here is derived from an EMBL/GenBank/DDBJ whole genome shotgun (WGS) entry which is preliminary data.</text>
</comment>
<keyword evidence="9" id="KW-1185">Reference proteome</keyword>
<feature type="transmembrane region" description="Helical" evidence="6">
    <location>
        <begin position="348"/>
        <end position="370"/>
    </location>
</feature>
<dbReference type="PROSITE" id="PS50850">
    <property type="entry name" value="MFS"/>
    <property type="match status" value="1"/>
</dbReference>
<dbReference type="InterPro" id="IPR036259">
    <property type="entry name" value="MFS_trans_sf"/>
</dbReference>
<keyword evidence="3 6" id="KW-1133">Transmembrane helix</keyword>
<reference evidence="8 9" key="1">
    <citation type="submission" date="2023-03" db="EMBL/GenBank/DDBJ databases">
        <title>Genome insight into feeding habits of ladybird beetles.</title>
        <authorList>
            <person name="Li H.-S."/>
            <person name="Huang Y.-H."/>
            <person name="Pang H."/>
        </authorList>
    </citation>
    <scope>NUCLEOTIDE SEQUENCE [LARGE SCALE GENOMIC DNA]</scope>
    <source>
        <strain evidence="8">SYSU_2023b</strain>
        <tissue evidence="8">Whole body</tissue>
    </source>
</reference>
<evidence type="ECO:0000256" key="2">
    <source>
        <dbReference type="ARBA" id="ARBA00022692"/>
    </source>
</evidence>
<dbReference type="InterPro" id="IPR050549">
    <property type="entry name" value="MFS_Trehalose_Transporter"/>
</dbReference>
<dbReference type="InterPro" id="IPR005829">
    <property type="entry name" value="Sugar_transporter_CS"/>
</dbReference>
<dbReference type="InterPro" id="IPR005828">
    <property type="entry name" value="MFS_sugar_transport-like"/>
</dbReference>
<dbReference type="Gene3D" id="1.20.1250.20">
    <property type="entry name" value="MFS general substrate transporter like domains"/>
    <property type="match status" value="1"/>
</dbReference>
<organism evidence="8 9">
    <name type="scientific">Henosepilachna vigintioctopunctata</name>
    <dbReference type="NCBI Taxonomy" id="420089"/>
    <lineage>
        <taxon>Eukaryota</taxon>
        <taxon>Metazoa</taxon>
        <taxon>Ecdysozoa</taxon>
        <taxon>Arthropoda</taxon>
        <taxon>Hexapoda</taxon>
        <taxon>Insecta</taxon>
        <taxon>Pterygota</taxon>
        <taxon>Neoptera</taxon>
        <taxon>Endopterygota</taxon>
        <taxon>Coleoptera</taxon>
        <taxon>Polyphaga</taxon>
        <taxon>Cucujiformia</taxon>
        <taxon>Coccinelloidea</taxon>
        <taxon>Coccinellidae</taxon>
        <taxon>Epilachninae</taxon>
        <taxon>Epilachnini</taxon>
        <taxon>Henosepilachna</taxon>
    </lineage>
</organism>
<feature type="transmembrane region" description="Helical" evidence="6">
    <location>
        <begin position="80"/>
        <end position="100"/>
    </location>
</feature>
<feature type="transmembrane region" description="Helical" evidence="6">
    <location>
        <begin position="418"/>
        <end position="437"/>
    </location>
</feature>
<evidence type="ECO:0000313" key="8">
    <source>
        <dbReference type="EMBL" id="KAK9887592.1"/>
    </source>
</evidence>
<feature type="transmembrane region" description="Helical" evidence="6">
    <location>
        <begin position="449"/>
        <end position="469"/>
    </location>
</feature>
<dbReference type="FunFam" id="1.20.1250.20:FF:000249">
    <property type="entry name" value="facilitated trehalose transporter Tret1"/>
    <property type="match status" value="1"/>
</dbReference>
<evidence type="ECO:0000256" key="6">
    <source>
        <dbReference type="SAM" id="Phobius"/>
    </source>
</evidence>
<dbReference type="Proteomes" id="UP001431783">
    <property type="component" value="Unassembled WGS sequence"/>
</dbReference>
<comment type="subcellular location">
    <subcellularLocation>
        <location evidence="1">Membrane</location>
        <topology evidence="1">Multi-pass membrane protein</topology>
    </subcellularLocation>
</comment>
<dbReference type="InterPro" id="IPR020846">
    <property type="entry name" value="MFS_dom"/>
</dbReference>
<dbReference type="PANTHER" id="PTHR48021:SF68">
    <property type="entry name" value="MAJOR FACILITATOR SUPERFAMILY (MFS) PROFILE DOMAIN-CONTAINING PROTEIN"/>
    <property type="match status" value="1"/>
</dbReference>
<gene>
    <name evidence="8" type="ORF">WA026_023475</name>
</gene>
<feature type="transmembrane region" description="Helical" evidence="6">
    <location>
        <begin position="320"/>
        <end position="341"/>
    </location>
</feature>
<evidence type="ECO:0000256" key="5">
    <source>
        <dbReference type="ARBA" id="ARBA00023180"/>
    </source>
</evidence>
<feature type="transmembrane region" description="Helical" evidence="6">
    <location>
        <begin position="133"/>
        <end position="154"/>
    </location>
</feature>
<feature type="domain" description="Major facilitator superfamily (MFS) profile" evidence="7">
    <location>
        <begin position="34"/>
        <end position="473"/>
    </location>
</feature>
<evidence type="ECO:0000256" key="3">
    <source>
        <dbReference type="ARBA" id="ARBA00022989"/>
    </source>
</evidence>
<dbReference type="SUPFAM" id="SSF103473">
    <property type="entry name" value="MFS general substrate transporter"/>
    <property type="match status" value="1"/>
</dbReference>
<evidence type="ECO:0000256" key="1">
    <source>
        <dbReference type="ARBA" id="ARBA00004141"/>
    </source>
</evidence>
<evidence type="ECO:0000256" key="4">
    <source>
        <dbReference type="ARBA" id="ARBA00023136"/>
    </source>
</evidence>
<evidence type="ECO:0000313" key="9">
    <source>
        <dbReference type="Proteomes" id="UP001431783"/>
    </source>
</evidence>
<dbReference type="GO" id="GO:0016020">
    <property type="term" value="C:membrane"/>
    <property type="evidence" value="ECO:0007669"/>
    <property type="project" value="UniProtKB-SubCell"/>
</dbReference>
<dbReference type="PROSITE" id="PS00216">
    <property type="entry name" value="SUGAR_TRANSPORT_1"/>
    <property type="match status" value="1"/>
</dbReference>
<sequence length="494" mass="55058">MISKYWRHFKRRIFKDNEKAEEERKKHNYENEFYQVFICLGPLILTCGVGTMMGFSGIFLPQFRNNISFQTTDDTEIDSWIASSAVIPMGVTALLGGILMDKIGRKWTHLLSSIPGFVGWIMISYSSNISMVLLGRLMTGIACGIISPVTSVYIGETTSPSLRPLVSGGIALSVTLGTLLCHCVGSFTTWRMTAVFCSVFPALGSLLTFFSPESPIWLIGKNKIDEGCEIFGKIRGSSESSTIELNDALKRRKIIREGIENETQGYTLPAKNLMKTEYFKPFIILVLYFVSAQVSGTNVVTFYAINVVERSLGKNFEKKYIVMLAMDSIRVFTSIVSCILLKKMPRRLIAISGGAGCFMCLIILSSSSYFSYNYSNFTVLVYIPLLALLGYVFFVSIALVALPWCLSGELLPREVKGLASGTLCFISFTVFFIVIKFAPQLYVGLGTHFTYLIFSSSALFGTILCYCFLPETKNKTLDNIAELFENKNNEIIIT</sequence>
<dbReference type="InterPro" id="IPR003663">
    <property type="entry name" value="Sugar/inositol_transpt"/>
</dbReference>
<accession>A0AAW1UVY0</accession>
<name>A0AAW1UVY0_9CUCU</name>
<dbReference type="EMBL" id="JARQZJ010000115">
    <property type="protein sequence ID" value="KAK9887592.1"/>
    <property type="molecule type" value="Genomic_DNA"/>
</dbReference>